<dbReference type="Proteomes" id="UP000694001">
    <property type="component" value="Chromosome"/>
</dbReference>
<evidence type="ECO:0000313" key="3">
    <source>
        <dbReference type="EMBL" id="QXM24618.1"/>
    </source>
</evidence>
<dbReference type="GO" id="GO:0016020">
    <property type="term" value="C:membrane"/>
    <property type="evidence" value="ECO:0007669"/>
    <property type="project" value="InterPro"/>
</dbReference>
<keyword evidence="1" id="KW-0472">Membrane</keyword>
<name>A0A975U3C5_9PROT</name>
<keyword evidence="1" id="KW-1133">Transmembrane helix</keyword>
<dbReference type="RefSeq" id="WP_218285675.1">
    <property type="nucleotide sequence ID" value="NZ_CP076448.1"/>
</dbReference>
<dbReference type="AlphaFoldDB" id="A0A975U3C5"/>
<feature type="transmembrane region" description="Helical" evidence="1">
    <location>
        <begin position="54"/>
        <end position="77"/>
    </location>
</feature>
<keyword evidence="4" id="KW-1185">Reference proteome</keyword>
<protein>
    <submittedName>
        <fullName evidence="3">CopD family protein</fullName>
    </submittedName>
</protein>
<proteinExistence type="predicted"/>
<feature type="transmembrane region" description="Helical" evidence="1">
    <location>
        <begin position="131"/>
        <end position="151"/>
    </location>
</feature>
<sequence length="156" mass="16823">MSATVPTLLFVLHLVGAILWVGGMAFAILVLRPALAVLAPPQRLALHAEVFRRFFLIVWHAMPIVVASGWALLFGWYGGFRDAGVHVHVMNLTGMIMAGVFLAIWFGPYARFRAAMGRGEAEAATAAANRVRLLITANLVLGLVTSIVAGFGRWGL</sequence>
<dbReference type="Pfam" id="PF05425">
    <property type="entry name" value="CopD"/>
    <property type="match status" value="1"/>
</dbReference>
<dbReference type="KEGG" id="elio:KO353_15530"/>
<dbReference type="InterPro" id="IPR008457">
    <property type="entry name" value="Cu-R_CopD_dom"/>
</dbReference>
<dbReference type="EMBL" id="CP076448">
    <property type="protein sequence ID" value="QXM24618.1"/>
    <property type="molecule type" value="Genomic_DNA"/>
</dbReference>
<feature type="domain" description="Copper resistance protein D" evidence="2">
    <location>
        <begin position="49"/>
        <end position="150"/>
    </location>
</feature>
<evidence type="ECO:0000259" key="2">
    <source>
        <dbReference type="Pfam" id="PF05425"/>
    </source>
</evidence>
<evidence type="ECO:0000313" key="4">
    <source>
        <dbReference type="Proteomes" id="UP000694001"/>
    </source>
</evidence>
<organism evidence="3 4">
    <name type="scientific">Elioraea tepida</name>
    <dbReference type="NCBI Taxonomy" id="2843330"/>
    <lineage>
        <taxon>Bacteria</taxon>
        <taxon>Pseudomonadati</taxon>
        <taxon>Pseudomonadota</taxon>
        <taxon>Alphaproteobacteria</taxon>
        <taxon>Acetobacterales</taxon>
        <taxon>Elioraeaceae</taxon>
        <taxon>Elioraea</taxon>
    </lineage>
</organism>
<feature type="transmembrane region" description="Helical" evidence="1">
    <location>
        <begin position="12"/>
        <end position="34"/>
    </location>
</feature>
<reference evidence="3" key="1">
    <citation type="submission" date="2021-06" db="EMBL/GenBank/DDBJ databases">
        <title>Elioraea tepida, sp. nov., a moderately thermophilic aerobic anoxygenic phototrophic bacterium isolated from an alkaline siliceous hot spring mat community in Yellowstone National Park, WY, USA.</title>
        <authorList>
            <person name="Saini M.K."/>
            <person name="Yoshida S."/>
            <person name="Sebastian A."/>
            <person name="Hirose S."/>
            <person name="Hara E."/>
            <person name="Tamaki H."/>
            <person name="Soulier N.T."/>
            <person name="Albert I."/>
            <person name="Hanada S."/>
            <person name="Bryant D.A."/>
            <person name="Tank M."/>
        </authorList>
    </citation>
    <scope>NUCLEOTIDE SEQUENCE</scope>
    <source>
        <strain evidence="3">MS-P2</strain>
    </source>
</reference>
<evidence type="ECO:0000256" key="1">
    <source>
        <dbReference type="SAM" id="Phobius"/>
    </source>
</evidence>
<feature type="transmembrane region" description="Helical" evidence="1">
    <location>
        <begin position="89"/>
        <end position="110"/>
    </location>
</feature>
<keyword evidence="1" id="KW-0812">Transmembrane</keyword>
<accession>A0A975U3C5</accession>
<gene>
    <name evidence="3" type="ORF">KO353_15530</name>
</gene>